<dbReference type="EMBL" id="JBIBDZ010000011">
    <property type="protein sequence ID" value="MFF5922721.1"/>
    <property type="molecule type" value="Genomic_DNA"/>
</dbReference>
<name>A0ABW6XYX6_9ACTN</name>
<dbReference type="Proteomes" id="UP001602370">
    <property type="component" value="Unassembled WGS sequence"/>
</dbReference>
<comment type="caution">
    <text evidence="1">The sequence shown here is derived from an EMBL/GenBank/DDBJ whole genome shotgun (WGS) entry which is preliminary data.</text>
</comment>
<reference evidence="1 2" key="1">
    <citation type="submission" date="2024-10" db="EMBL/GenBank/DDBJ databases">
        <title>The Natural Products Discovery Center: Release of the First 8490 Sequenced Strains for Exploring Actinobacteria Biosynthetic Diversity.</title>
        <authorList>
            <person name="Kalkreuter E."/>
            <person name="Kautsar S.A."/>
            <person name="Yang D."/>
            <person name="Bader C.D."/>
            <person name="Teijaro C.N."/>
            <person name="Fluegel L."/>
            <person name="Davis C.M."/>
            <person name="Simpson J.R."/>
            <person name="Lauterbach L."/>
            <person name="Steele A.D."/>
            <person name="Gui C."/>
            <person name="Meng S."/>
            <person name="Li G."/>
            <person name="Viehrig K."/>
            <person name="Ye F."/>
            <person name="Su P."/>
            <person name="Kiefer A.F."/>
            <person name="Nichols A."/>
            <person name="Cepeda A.J."/>
            <person name="Yan W."/>
            <person name="Fan B."/>
            <person name="Jiang Y."/>
            <person name="Adhikari A."/>
            <person name="Zheng C.-J."/>
            <person name="Schuster L."/>
            <person name="Cowan T.M."/>
            <person name="Smanski M.J."/>
            <person name="Chevrette M.G."/>
            <person name="De Carvalho L.P.S."/>
            <person name="Shen B."/>
        </authorList>
    </citation>
    <scope>NUCLEOTIDE SEQUENCE [LARGE SCALE GENOMIC DNA]</scope>
    <source>
        <strain evidence="1 2">NPDC012605</strain>
    </source>
</reference>
<evidence type="ECO:0000313" key="2">
    <source>
        <dbReference type="Proteomes" id="UP001602370"/>
    </source>
</evidence>
<accession>A0ABW6XYX6</accession>
<dbReference type="SUPFAM" id="SSF53474">
    <property type="entry name" value="alpha/beta-Hydrolases"/>
    <property type="match status" value="1"/>
</dbReference>
<sequence>MRKLILIHGRSQQMKDAEKLKQEWVDALHAGLRTADIDLEIPDEQIRFPYYGQTLFELAEDSTVKATEVIVKGSPSSAELDFIGAAVKDVAAGAGISEDDIVAAAEDPTQIRKDIQNWPWVLAALSAIDRVPGLSAVSIALATRDVYRYVRNPGIQTVIEDGVREAFTAGEESVVVAHSLGSVVAYNMMKREGKRRQWTVPALVTVGSPLGVNAICRLLNPIGRPDCLGDWYNAYDKHDVVALHPLDGTYFPVTPGIENYDRVKNPTSNKHGISGYLGDPVVAVRIRDALLDGSHR</sequence>
<evidence type="ECO:0008006" key="3">
    <source>
        <dbReference type="Google" id="ProtNLM"/>
    </source>
</evidence>
<dbReference type="InterPro" id="IPR029058">
    <property type="entry name" value="AB_hydrolase_fold"/>
</dbReference>
<gene>
    <name evidence="1" type="ORF">ACFY8C_31025</name>
</gene>
<protein>
    <recommendedName>
        <fullName evidence="3">Alpha/beta hydrolase</fullName>
    </recommendedName>
</protein>
<organism evidence="1 2">
    <name type="scientific">Streptomyces flavochromogenes</name>
    <dbReference type="NCBI Taxonomy" id="68199"/>
    <lineage>
        <taxon>Bacteria</taxon>
        <taxon>Bacillati</taxon>
        <taxon>Actinomycetota</taxon>
        <taxon>Actinomycetes</taxon>
        <taxon>Kitasatosporales</taxon>
        <taxon>Streptomycetaceae</taxon>
        <taxon>Streptomyces</taxon>
    </lineage>
</organism>
<proteinExistence type="predicted"/>
<evidence type="ECO:0000313" key="1">
    <source>
        <dbReference type="EMBL" id="MFF5922721.1"/>
    </source>
</evidence>
<dbReference type="Gene3D" id="3.40.50.1820">
    <property type="entry name" value="alpha/beta hydrolase"/>
    <property type="match status" value="1"/>
</dbReference>
<dbReference type="RefSeq" id="WP_030317905.1">
    <property type="nucleotide sequence ID" value="NZ_JBIBDZ010000011.1"/>
</dbReference>
<keyword evidence="2" id="KW-1185">Reference proteome</keyword>